<dbReference type="InterPro" id="IPR000160">
    <property type="entry name" value="GGDEF_dom"/>
</dbReference>
<sequence length="356" mass="38474">MNHHSLTSPSADSFTRSLLMAIIVLALLSTLSGWGIMGARGLLSPVLRGMFATCTLVLVGLFVVAWRRMLPARALGLGCLLFAVAVCALCMVLRLYSPRYGAALDLEPLYLWIPVLYVFAFTLTDHKTSLAISLAVMALFASISVPYLIRDIDGPYANFTLQLHVVSLVLIAALYFFSSYQRRLQLAELTVGELAALSNTDELTKLCNRRRMATLIDVELGHLRERGTLFALVLFDIDHFKGINDKFGHGAGDAALVALAARAAQVFRGMDTLARWGGDEFVALLRNADLAEALHIAGALCRHVATEPMVGGHGITISCGATIALDTDSVDSVLQRADAALYAAKRAGRNRAEGVR</sequence>
<dbReference type="InterPro" id="IPR043128">
    <property type="entry name" value="Rev_trsase/Diguanyl_cyclase"/>
</dbReference>
<protein>
    <recommendedName>
        <fullName evidence="1">diguanylate cyclase</fullName>
        <ecNumber evidence="1">2.7.7.65</ecNumber>
    </recommendedName>
</protein>
<comment type="catalytic activity">
    <reaction evidence="2">
        <text>2 GTP = 3',3'-c-di-GMP + 2 diphosphate</text>
        <dbReference type="Rhea" id="RHEA:24898"/>
        <dbReference type="ChEBI" id="CHEBI:33019"/>
        <dbReference type="ChEBI" id="CHEBI:37565"/>
        <dbReference type="ChEBI" id="CHEBI:58805"/>
        <dbReference type="EC" id="2.7.7.65"/>
    </reaction>
</comment>
<keyword evidence="6" id="KW-1185">Reference proteome</keyword>
<name>A0ABV9BZI1_9GAMM</name>
<dbReference type="Proteomes" id="UP001595961">
    <property type="component" value="Unassembled WGS sequence"/>
</dbReference>
<dbReference type="RefSeq" id="WP_266151078.1">
    <property type="nucleotide sequence ID" value="NZ_CP064028.1"/>
</dbReference>
<accession>A0ABV9BZI1</accession>
<keyword evidence="5" id="KW-0548">Nucleotidyltransferase</keyword>
<dbReference type="PROSITE" id="PS50887">
    <property type="entry name" value="GGDEF"/>
    <property type="match status" value="1"/>
</dbReference>
<organism evidence="5 6">
    <name type="scientific">Dyella halodurans</name>
    <dbReference type="NCBI Taxonomy" id="1920171"/>
    <lineage>
        <taxon>Bacteria</taxon>
        <taxon>Pseudomonadati</taxon>
        <taxon>Pseudomonadota</taxon>
        <taxon>Gammaproteobacteria</taxon>
        <taxon>Lysobacterales</taxon>
        <taxon>Rhodanobacteraceae</taxon>
        <taxon>Dyella</taxon>
    </lineage>
</organism>
<feature type="transmembrane region" description="Helical" evidence="3">
    <location>
        <begin position="18"/>
        <end position="37"/>
    </location>
</feature>
<dbReference type="PANTHER" id="PTHR45138:SF9">
    <property type="entry name" value="DIGUANYLATE CYCLASE DGCM-RELATED"/>
    <property type="match status" value="1"/>
</dbReference>
<dbReference type="InterPro" id="IPR050469">
    <property type="entry name" value="Diguanylate_Cyclase"/>
</dbReference>
<dbReference type="Pfam" id="PF00990">
    <property type="entry name" value="GGDEF"/>
    <property type="match status" value="1"/>
</dbReference>
<gene>
    <name evidence="5" type="ORF">ACFO5W_05625</name>
</gene>
<evidence type="ECO:0000256" key="3">
    <source>
        <dbReference type="SAM" id="Phobius"/>
    </source>
</evidence>
<keyword evidence="3" id="KW-0812">Transmembrane</keyword>
<feature type="transmembrane region" description="Helical" evidence="3">
    <location>
        <begin position="74"/>
        <end position="96"/>
    </location>
</feature>
<dbReference type="EMBL" id="JBHSGA010000011">
    <property type="protein sequence ID" value="MFC4526112.1"/>
    <property type="molecule type" value="Genomic_DNA"/>
</dbReference>
<feature type="transmembrane region" description="Helical" evidence="3">
    <location>
        <begin position="49"/>
        <end position="67"/>
    </location>
</feature>
<keyword evidence="5" id="KW-0808">Transferase</keyword>
<keyword evidence="3" id="KW-0472">Membrane</keyword>
<dbReference type="NCBIfam" id="TIGR00254">
    <property type="entry name" value="GGDEF"/>
    <property type="match status" value="1"/>
</dbReference>
<proteinExistence type="predicted"/>
<feature type="domain" description="GGDEF" evidence="4">
    <location>
        <begin position="228"/>
        <end position="356"/>
    </location>
</feature>
<feature type="transmembrane region" description="Helical" evidence="3">
    <location>
        <begin position="108"/>
        <end position="124"/>
    </location>
</feature>
<keyword evidence="3" id="KW-1133">Transmembrane helix</keyword>
<dbReference type="EC" id="2.7.7.65" evidence="1"/>
<evidence type="ECO:0000313" key="5">
    <source>
        <dbReference type="EMBL" id="MFC4526112.1"/>
    </source>
</evidence>
<evidence type="ECO:0000313" key="6">
    <source>
        <dbReference type="Proteomes" id="UP001595961"/>
    </source>
</evidence>
<dbReference type="PANTHER" id="PTHR45138">
    <property type="entry name" value="REGULATORY COMPONENTS OF SENSORY TRANSDUCTION SYSTEM"/>
    <property type="match status" value="1"/>
</dbReference>
<evidence type="ECO:0000256" key="2">
    <source>
        <dbReference type="ARBA" id="ARBA00034247"/>
    </source>
</evidence>
<dbReference type="Gene3D" id="3.30.70.270">
    <property type="match status" value="1"/>
</dbReference>
<comment type="caution">
    <text evidence="5">The sequence shown here is derived from an EMBL/GenBank/DDBJ whole genome shotgun (WGS) entry which is preliminary data.</text>
</comment>
<dbReference type="InterPro" id="IPR029787">
    <property type="entry name" value="Nucleotide_cyclase"/>
</dbReference>
<feature type="transmembrane region" description="Helical" evidence="3">
    <location>
        <begin position="155"/>
        <end position="177"/>
    </location>
</feature>
<dbReference type="CDD" id="cd01949">
    <property type="entry name" value="GGDEF"/>
    <property type="match status" value="1"/>
</dbReference>
<evidence type="ECO:0000259" key="4">
    <source>
        <dbReference type="PROSITE" id="PS50887"/>
    </source>
</evidence>
<dbReference type="SMART" id="SM00267">
    <property type="entry name" value="GGDEF"/>
    <property type="match status" value="1"/>
</dbReference>
<reference evidence="6" key="1">
    <citation type="journal article" date="2019" name="Int. J. Syst. Evol. Microbiol.">
        <title>The Global Catalogue of Microorganisms (GCM) 10K type strain sequencing project: providing services to taxonomists for standard genome sequencing and annotation.</title>
        <authorList>
            <consortium name="The Broad Institute Genomics Platform"/>
            <consortium name="The Broad Institute Genome Sequencing Center for Infectious Disease"/>
            <person name="Wu L."/>
            <person name="Ma J."/>
        </authorList>
    </citation>
    <scope>NUCLEOTIDE SEQUENCE [LARGE SCALE GENOMIC DNA]</scope>
    <source>
        <strain evidence="6">CCM 4481</strain>
    </source>
</reference>
<feature type="transmembrane region" description="Helical" evidence="3">
    <location>
        <begin position="131"/>
        <end position="149"/>
    </location>
</feature>
<evidence type="ECO:0000256" key="1">
    <source>
        <dbReference type="ARBA" id="ARBA00012528"/>
    </source>
</evidence>
<dbReference type="GO" id="GO:0052621">
    <property type="term" value="F:diguanylate cyclase activity"/>
    <property type="evidence" value="ECO:0007669"/>
    <property type="project" value="UniProtKB-EC"/>
</dbReference>
<dbReference type="SUPFAM" id="SSF55073">
    <property type="entry name" value="Nucleotide cyclase"/>
    <property type="match status" value="1"/>
</dbReference>